<dbReference type="InterPro" id="IPR009057">
    <property type="entry name" value="Homeodomain-like_sf"/>
</dbReference>
<dbReference type="Proteomes" id="UP000188836">
    <property type="component" value="Unassembled WGS sequence"/>
</dbReference>
<dbReference type="EMBL" id="MUMY01000021">
    <property type="protein sequence ID" value="ONM46657.1"/>
    <property type="molecule type" value="Genomic_DNA"/>
</dbReference>
<dbReference type="PROSITE" id="PS50977">
    <property type="entry name" value="HTH_TETR_2"/>
    <property type="match status" value="1"/>
</dbReference>
<evidence type="ECO:0000256" key="5">
    <source>
        <dbReference type="PROSITE-ProRule" id="PRU00335"/>
    </source>
</evidence>
<evidence type="ECO:0000256" key="3">
    <source>
        <dbReference type="ARBA" id="ARBA00023125"/>
    </source>
</evidence>
<dbReference type="SUPFAM" id="SSF46689">
    <property type="entry name" value="Homeodomain-like"/>
    <property type="match status" value="1"/>
</dbReference>
<keyword evidence="4" id="KW-0804">Transcription</keyword>
<dbReference type="InterPro" id="IPR036271">
    <property type="entry name" value="Tet_transcr_reg_TetR-rel_C_sf"/>
</dbReference>
<dbReference type="Gene3D" id="1.10.10.60">
    <property type="entry name" value="Homeodomain-like"/>
    <property type="match status" value="1"/>
</dbReference>
<organism evidence="7 8">
    <name type="scientific">Nocardia donostiensis</name>
    <dbReference type="NCBI Taxonomy" id="1538463"/>
    <lineage>
        <taxon>Bacteria</taxon>
        <taxon>Bacillati</taxon>
        <taxon>Actinomycetota</taxon>
        <taxon>Actinomycetes</taxon>
        <taxon>Mycobacteriales</taxon>
        <taxon>Nocardiaceae</taxon>
        <taxon>Nocardia</taxon>
    </lineage>
</organism>
<dbReference type="Pfam" id="PF00440">
    <property type="entry name" value="TetR_N"/>
    <property type="match status" value="1"/>
</dbReference>
<dbReference type="OrthoDB" id="2570341at2"/>
<feature type="DNA-binding region" description="H-T-H motif" evidence="5">
    <location>
        <begin position="55"/>
        <end position="74"/>
    </location>
</feature>
<dbReference type="InterPro" id="IPR004111">
    <property type="entry name" value="Repressor_TetR_C"/>
</dbReference>
<protein>
    <recommendedName>
        <fullName evidence="6">HTH tetR-type domain-containing protein</fullName>
    </recommendedName>
</protein>
<sequence>MTTDDHGLSAGQGRARMPGQVWLRPEPARREPLSRDRIVHTALELLDEEGADRLTMRRLAERVGSGLTTLYGHVRTKDDVLDLALDAVYAEIQVPEPAEDWREEVAGLMCAWREALVRHPWSARLLGRPQLGPHMLAREERLYALLAGAGLTSPRLQDAVYALSNYVIGSVLMQISWQEQEPATRQGATAYIHANRETYPALVAHRSDTDTDWKRSFDTGLRYLLDGVTVDR</sequence>
<dbReference type="AlphaFoldDB" id="A0A1V2TAY2"/>
<dbReference type="PANTHER" id="PTHR30055">
    <property type="entry name" value="HTH-TYPE TRANSCRIPTIONAL REGULATOR RUTR"/>
    <property type="match status" value="1"/>
</dbReference>
<dbReference type="GO" id="GO:0000976">
    <property type="term" value="F:transcription cis-regulatory region binding"/>
    <property type="evidence" value="ECO:0007669"/>
    <property type="project" value="TreeGrafter"/>
</dbReference>
<keyword evidence="1" id="KW-0678">Repressor</keyword>
<keyword evidence="2" id="KW-0805">Transcription regulation</keyword>
<keyword evidence="8" id="KW-1185">Reference proteome</keyword>
<dbReference type="Gene3D" id="1.10.357.10">
    <property type="entry name" value="Tetracycline Repressor, domain 2"/>
    <property type="match status" value="1"/>
</dbReference>
<dbReference type="GO" id="GO:0003700">
    <property type="term" value="F:DNA-binding transcription factor activity"/>
    <property type="evidence" value="ECO:0007669"/>
    <property type="project" value="TreeGrafter"/>
</dbReference>
<evidence type="ECO:0000259" key="6">
    <source>
        <dbReference type="PROSITE" id="PS50977"/>
    </source>
</evidence>
<dbReference type="GO" id="GO:0045892">
    <property type="term" value="P:negative regulation of DNA-templated transcription"/>
    <property type="evidence" value="ECO:0007669"/>
    <property type="project" value="InterPro"/>
</dbReference>
<gene>
    <name evidence="7" type="ORF">B0T46_21500</name>
</gene>
<dbReference type="RefSeq" id="WP_077120276.1">
    <property type="nucleotide sequence ID" value="NZ_LOKT01000020.1"/>
</dbReference>
<evidence type="ECO:0000256" key="2">
    <source>
        <dbReference type="ARBA" id="ARBA00023015"/>
    </source>
</evidence>
<reference evidence="7 8" key="1">
    <citation type="journal article" date="2016" name="Antonie Van Leeuwenhoek">
        <title>Nocardia donostiensis sp. nov., isolated from human respiratory specimens.</title>
        <authorList>
            <person name="Ercibengoa M."/>
            <person name="Bell M."/>
            <person name="Marimon J.M."/>
            <person name="Humrighouse B."/>
            <person name="Klenk H.P."/>
            <person name="Potter G."/>
            <person name="Perez-Trallero E."/>
        </authorList>
    </citation>
    <scope>NUCLEOTIDE SEQUENCE [LARGE SCALE GENOMIC DNA]</scope>
    <source>
        <strain evidence="7 8">X1655</strain>
    </source>
</reference>
<dbReference type="InterPro" id="IPR003012">
    <property type="entry name" value="Tet_transcr_reg_TetR"/>
</dbReference>
<dbReference type="PANTHER" id="PTHR30055:SF151">
    <property type="entry name" value="TRANSCRIPTIONAL REGULATORY PROTEIN"/>
    <property type="match status" value="1"/>
</dbReference>
<dbReference type="InterPro" id="IPR050109">
    <property type="entry name" value="HTH-type_TetR-like_transc_reg"/>
</dbReference>
<dbReference type="STRING" id="1538463.B0T36_23090"/>
<dbReference type="PRINTS" id="PR00400">
    <property type="entry name" value="TETREPRESSOR"/>
</dbReference>
<evidence type="ECO:0000256" key="1">
    <source>
        <dbReference type="ARBA" id="ARBA00022491"/>
    </source>
</evidence>
<comment type="caution">
    <text evidence="7">The sequence shown here is derived from an EMBL/GenBank/DDBJ whole genome shotgun (WGS) entry which is preliminary data.</text>
</comment>
<evidence type="ECO:0000313" key="8">
    <source>
        <dbReference type="Proteomes" id="UP000188836"/>
    </source>
</evidence>
<evidence type="ECO:0000256" key="4">
    <source>
        <dbReference type="ARBA" id="ARBA00023163"/>
    </source>
</evidence>
<dbReference type="GO" id="GO:0046677">
    <property type="term" value="P:response to antibiotic"/>
    <property type="evidence" value="ECO:0007669"/>
    <property type="project" value="InterPro"/>
</dbReference>
<name>A0A1V2TAY2_9NOCA</name>
<dbReference type="SUPFAM" id="SSF48498">
    <property type="entry name" value="Tetracyclin repressor-like, C-terminal domain"/>
    <property type="match status" value="1"/>
</dbReference>
<dbReference type="Pfam" id="PF02909">
    <property type="entry name" value="TetR_C_1"/>
    <property type="match status" value="1"/>
</dbReference>
<dbReference type="InterPro" id="IPR001647">
    <property type="entry name" value="HTH_TetR"/>
</dbReference>
<proteinExistence type="predicted"/>
<keyword evidence="3 5" id="KW-0238">DNA-binding</keyword>
<feature type="domain" description="HTH tetR-type" evidence="6">
    <location>
        <begin position="32"/>
        <end position="92"/>
    </location>
</feature>
<evidence type="ECO:0000313" key="7">
    <source>
        <dbReference type="EMBL" id="ONM46657.1"/>
    </source>
</evidence>
<accession>A0A1V2TAY2</accession>